<name>A0A5C8EZP4_BRAPL</name>
<dbReference type="Pfam" id="PF05036">
    <property type="entry name" value="SPOR"/>
    <property type="match status" value="1"/>
</dbReference>
<reference evidence="3 4" key="1">
    <citation type="journal article" date="1992" name="Lakartidningen">
        <title>[Penicillin V and not amoxicillin is the first choice preparation in acute otitis].</title>
        <authorList>
            <person name="Kamme C."/>
            <person name="Lundgren K."/>
            <person name="Prellner K."/>
        </authorList>
    </citation>
    <scope>NUCLEOTIDE SEQUENCE [LARGE SCALE GENOMIC DNA]</scope>
    <source>
        <strain evidence="3 4">PC5538III-hc</strain>
    </source>
</reference>
<sequence length="289" mass="32490">MEMNQKENIEERDYSTKLNSHQKNKRTLYIVNFTPIRLLVFSVSAASLILFIFVIGFHLGSSKVSYASNNSAEVSSDILMRENTQVINNLDTTDALAMANGLNTQENAMQESSIVDSNIENIEPLNNNASSVSSSSIIREGVSSEDRYNEYTKNLASELDAINANIKGEQTPNSTYTPPEQMIASVKPIEKKEVTTTVPYTRSSSQDSIYFIQVAVGFDKDNTYSVRDTLKAKYPKTFIKEEVGSDGKTMYKIKIGRYENREDAQKVLAEIKKIPVYKDSYIYSDKKVS</sequence>
<dbReference type="AlphaFoldDB" id="A0A5C8EZP4"/>
<evidence type="ECO:0000313" key="3">
    <source>
        <dbReference type="EMBL" id="TXJ43445.1"/>
    </source>
</evidence>
<keyword evidence="1" id="KW-1133">Transmembrane helix</keyword>
<dbReference type="InterPro" id="IPR036680">
    <property type="entry name" value="SPOR-like_sf"/>
</dbReference>
<evidence type="ECO:0000313" key="4">
    <source>
        <dbReference type="Proteomes" id="UP000323176"/>
    </source>
</evidence>
<keyword evidence="1" id="KW-0812">Transmembrane</keyword>
<dbReference type="SUPFAM" id="SSF110997">
    <property type="entry name" value="Sporulation related repeat"/>
    <property type="match status" value="1"/>
</dbReference>
<feature type="transmembrane region" description="Helical" evidence="1">
    <location>
        <begin position="38"/>
        <end position="59"/>
    </location>
</feature>
<dbReference type="OrthoDB" id="306442at2"/>
<dbReference type="EMBL" id="SAXY01000029">
    <property type="protein sequence ID" value="TXJ43445.1"/>
    <property type="molecule type" value="Genomic_DNA"/>
</dbReference>
<feature type="domain" description="SPOR" evidence="2">
    <location>
        <begin position="204"/>
        <end position="284"/>
    </location>
</feature>
<dbReference type="GO" id="GO:0042834">
    <property type="term" value="F:peptidoglycan binding"/>
    <property type="evidence" value="ECO:0007669"/>
    <property type="project" value="InterPro"/>
</dbReference>
<dbReference type="Proteomes" id="UP000323176">
    <property type="component" value="Unassembled WGS sequence"/>
</dbReference>
<protein>
    <submittedName>
        <fullName evidence="3">SPOR domain-containing protein</fullName>
    </submittedName>
</protein>
<evidence type="ECO:0000259" key="2">
    <source>
        <dbReference type="PROSITE" id="PS51724"/>
    </source>
</evidence>
<comment type="caution">
    <text evidence="3">The sequence shown here is derived from an EMBL/GenBank/DDBJ whole genome shotgun (WGS) entry which is preliminary data.</text>
</comment>
<organism evidence="3 4">
    <name type="scientific">Brachyspira pilosicoli</name>
    <name type="common">Serpulina pilosicoli</name>
    <dbReference type="NCBI Taxonomy" id="52584"/>
    <lineage>
        <taxon>Bacteria</taxon>
        <taxon>Pseudomonadati</taxon>
        <taxon>Spirochaetota</taxon>
        <taxon>Spirochaetia</taxon>
        <taxon>Brachyspirales</taxon>
        <taxon>Brachyspiraceae</taxon>
        <taxon>Brachyspira</taxon>
    </lineage>
</organism>
<evidence type="ECO:0000256" key="1">
    <source>
        <dbReference type="SAM" id="Phobius"/>
    </source>
</evidence>
<proteinExistence type="predicted"/>
<dbReference type="InterPro" id="IPR007730">
    <property type="entry name" value="SPOR-like_dom"/>
</dbReference>
<keyword evidence="1" id="KW-0472">Membrane</keyword>
<accession>A0A5C8EZP4</accession>
<gene>
    <name evidence="3" type="ORF">EPJ72_04185</name>
</gene>
<dbReference type="PROSITE" id="PS51724">
    <property type="entry name" value="SPOR"/>
    <property type="match status" value="1"/>
</dbReference>
<dbReference type="Gene3D" id="3.30.70.1070">
    <property type="entry name" value="Sporulation related repeat"/>
    <property type="match status" value="1"/>
</dbReference>